<feature type="domain" description="Catalase core" evidence="5">
    <location>
        <begin position="20"/>
        <end position="337"/>
    </location>
</feature>
<evidence type="ECO:0000256" key="3">
    <source>
        <dbReference type="PIRSR" id="PIRSR000296-2"/>
    </source>
</evidence>
<dbReference type="InterPro" id="IPR011614">
    <property type="entry name" value="Catalase_core"/>
</dbReference>
<accession>A0A7W9E216</accession>
<dbReference type="PANTHER" id="PTHR11465">
    <property type="entry name" value="CATALASE"/>
    <property type="match status" value="1"/>
</dbReference>
<proteinExistence type="inferred from homology"/>
<dbReference type="AlphaFoldDB" id="A0A7W9E216"/>
<comment type="similarity">
    <text evidence="1">Belongs to the catalase family.</text>
</comment>
<dbReference type="PIRSF" id="PIRSF000296">
    <property type="entry name" value="SrpA"/>
    <property type="match status" value="1"/>
</dbReference>
<dbReference type="SMART" id="SM01060">
    <property type="entry name" value="Catalase"/>
    <property type="match status" value="1"/>
</dbReference>
<keyword evidence="1 3" id="KW-0408">Iron</keyword>
<evidence type="ECO:0000313" key="7">
    <source>
        <dbReference type="Proteomes" id="UP000537204"/>
    </source>
</evidence>
<dbReference type="EC" id="1.11.1.-" evidence="1"/>
<keyword evidence="1 3" id="KW-0479">Metal-binding</keyword>
<dbReference type="Pfam" id="PF00199">
    <property type="entry name" value="Catalase"/>
    <property type="match status" value="1"/>
</dbReference>
<dbReference type="GO" id="GO:0042542">
    <property type="term" value="P:response to hydrogen peroxide"/>
    <property type="evidence" value="ECO:0007669"/>
    <property type="project" value="TreeGrafter"/>
</dbReference>
<evidence type="ECO:0000256" key="2">
    <source>
        <dbReference type="PIRSR" id="PIRSR000296-1"/>
    </source>
</evidence>
<dbReference type="InterPro" id="IPR020835">
    <property type="entry name" value="Catalase_sf"/>
</dbReference>
<keyword evidence="1 6" id="KW-0560">Oxidoreductase</keyword>
<name>A0A7W9E216_9SPHI</name>
<dbReference type="GO" id="GO:0042744">
    <property type="term" value="P:hydrogen peroxide catabolic process"/>
    <property type="evidence" value="ECO:0007669"/>
    <property type="project" value="TreeGrafter"/>
</dbReference>
<feature type="binding site" description="axial binding residue" evidence="3">
    <location>
        <position position="329"/>
    </location>
    <ligand>
        <name>heme</name>
        <dbReference type="ChEBI" id="CHEBI:30413"/>
    </ligand>
    <ligandPart>
        <name>Fe</name>
        <dbReference type="ChEBI" id="CHEBI:18248"/>
    </ligandPart>
</feature>
<dbReference type="Gene3D" id="2.40.180.10">
    <property type="entry name" value="Catalase core domain"/>
    <property type="match status" value="1"/>
</dbReference>
<keyword evidence="4" id="KW-0732">Signal</keyword>
<dbReference type="EMBL" id="JACHCE010000010">
    <property type="protein sequence ID" value="MBB5638844.1"/>
    <property type="molecule type" value="Genomic_DNA"/>
</dbReference>
<dbReference type="GO" id="GO:0020037">
    <property type="term" value="F:heme binding"/>
    <property type="evidence" value="ECO:0007669"/>
    <property type="project" value="InterPro"/>
</dbReference>
<dbReference type="InterPro" id="IPR018028">
    <property type="entry name" value="Catalase"/>
</dbReference>
<dbReference type="InterPro" id="IPR024168">
    <property type="entry name" value="Catalase_SrpA-type_pred"/>
</dbReference>
<evidence type="ECO:0000313" key="6">
    <source>
        <dbReference type="EMBL" id="MBB5638844.1"/>
    </source>
</evidence>
<reference evidence="6 7" key="1">
    <citation type="submission" date="2020-08" db="EMBL/GenBank/DDBJ databases">
        <title>Genomic Encyclopedia of Type Strains, Phase IV (KMG-V): Genome sequencing to study the core and pangenomes of soil and plant-associated prokaryotes.</title>
        <authorList>
            <person name="Whitman W."/>
        </authorList>
    </citation>
    <scope>NUCLEOTIDE SEQUENCE [LARGE SCALE GENOMIC DNA]</scope>
    <source>
        <strain evidence="6 7">S3M1</strain>
    </source>
</reference>
<sequence>MTNIATTQYSKKKSLLLCITLTALLSVNAHAQSNTTVSQPAQMVDALHTVFGKHPSARAVHAKGIILTAKFTPAPEAYQLSSAPHLQQKTVPVTLRFSDFTGIPNIPDTVAASNPRGLAVKFYLPDGSTTDIVAHSFNGFPVATTDEFRTLLLAIASSGADAPKPTNLERFLGTHPIAKTFLTTQKPASVSYGTLSYYGVNTFKFTNKKGQSHYVRYQFIPEAGEQFLSKEQLLASGPDYLSAEIKKRVALHPVKFKLYAQIAEAGDQIEDPSIAWPDSRKKILLGTITIEKVADNTSAEDKKLFFIPNHVPNGISVADQMLEDRSKAYPISVKERQ</sequence>
<feature type="signal peptide" evidence="4">
    <location>
        <begin position="1"/>
        <end position="31"/>
    </location>
</feature>
<protein>
    <recommendedName>
        <fullName evidence="1">Catalase-related peroxidase</fullName>
        <ecNumber evidence="1">1.11.1.-</ecNumber>
    </recommendedName>
</protein>
<dbReference type="PRINTS" id="PR00067">
    <property type="entry name" value="CATALASE"/>
</dbReference>
<keyword evidence="1 6" id="KW-0575">Peroxidase</keyword>
<dbReference type="GO" id="GO:0004096">
    <property type="term" value="F:catalase activity"/>
    <property type="evidence" value="ECO:0007669"/>
    <property type="project" value="InterPro"/>
</dbReference>
<dbReference type="GO" id="GO:0046872">
    <property type="term" value="F:metal ion binding"/>
    <property type="evidence" value="ECO:0007669"/>
    <property type="project" value="UniProtKB-KW"/>
</dbReference>
<comment type="cofactor">
    <cofactor evidence="1">
        <name>heme</name>
        <dbReference type="ChEBI" id="CHEBI:30413"/>
    </cofactor>
</comment>
<dbReference type="PROSITE" id="PS51402">
    <property type="entry name" value="CATALASE_3"/>
    <property type="match status" value="1"/>
</dbReference>
<feature type="chain" id="PRO_5030580241" description="Catalase-related peroxidase" evidence="4">
    <location>
        <begin position="32"/>
        <end position="337"/>
    </location>
</feature>
<keyword evidence="1 3" id="KW-0349">Heme</keyword>
<evidence type="ECO:0000259" key="5">
    <source>
        <dbReference type="SMART" id="SM01060"/>
    </source>
</evidence>
<evidence type="ECO:0000256" key="1">
    <source>
        <dbReference type="PIRNR" id="PIRNR000296"/>
    </source>
</evidence>
<evidence type="ECO:0000256" key="4">
    <source>
        <dbReference type="SAM" id="SignalP"/>
    </source>
</evidence>
<dbReference type="PANTHER" id="PTHR11465:SF62">
    <property type="entry name" value="CATALASE T"/>
    <property type="match status" value="1"/>
</dbReference>
<dbReference type="Proteomes" id="UP000537204">
    <property type="component" value="Unassembled WGS sequence"/>
</dbReference>
<organism evidence="6 7">
    <name type="scientific">Pedobacter cryoconitis</name>
    <dbReference type="NCBI Taxonomy" id="188932"/>
    <lineage>
        <taxon>Bacteria</taxon>
        <taxon>Pseudomonadati</taxon>
        <taxon>Bacteroidota</taxon>
        <taxon>Sphingobacteriia</taxon>
        <taxon>Sphingobacteriales</taxon>
        <taxon>Sphingobacteriaceae</taxon>
        <taxon>Pedobacter</taxon>
    </lineage>
</organism>
<feature type="active site" evidence="2">
    <location>
        <position position="61"/>
    </location>
</feature>
<dbReference type="Gene3D" id="1.20.1280.120">
    <property type="match status" value="1"/>
</dbReference>
<comment type="caution">
    <text evidence="6">The sequence shown here is derived from an EMBL/GenBank/DDBJ whole genome shotgun (WGS) entry which is preliminary data.</text>
</comment>
<dbReference type="GO" id="GO:0005737">
    <property type="term" value="C:cytoplasm"/>
    <property type="evidence" value="ECO:0007669"/>
    <property type="project" value="TreeGrafter"/>
</dbReference>
<comment type="function">
    <text evidence="1">Has an organic peroxide-dependent peroxidase activity.</text>
</comment>
<dbReference type="CDD" id="cd08153">
    <property type="entry name" value="srpA_like"/>
    <property type="match status" value="1"/>
</dbReference>
<dbReference type="SUPFAM" id="SSF56634">
    <property type="entry name" value="Heme-dependent catalase-like"/>
    <property type="match status" value="1"/>
</dbReference>
<gene>
    <name evidence="6" type="ORF">HDE68_004779</name>
</gene>
<dbReference type="RefSeq" id="WP_183884638.1">
    <property type="nucleotide sequence ID" value="NZ_JACHCE010000010.1"/>
</dbReference>